<proteinExistence type="predicted"/>
<dbReference type="SUPFAM" id="SSF46785">
    <property type="entry name" value="Winged helix' DNA-binding domain"/>
    <property type="match status" value="1"/>
</dbReference>
<gene>
    <name evidence="5" type="ORF">GCM10007898_27260</name>
</gene>
<evidence type="ECO:0000256" key="2">
    <source>
        <dbReference type="ARBA" id="ARBA00023125"/>
    </source>
</evidence>
<evidence type="ECO:0000256" key="3">
    <source>
        <dbReference type="ARBA" id="ARBA00023163"/>
    </source>
</evidence>
<dbReference type="SUPFAM" id="SSF48008">
    <property type="entry name" value="GntR ligand-binding domain-like"/>
    <property type="match status" value="1"/>
</dbReference>
<dbReference type="CDD" id="cd07377">
    <property type="entry name" value="WHTH_GntR"/>
    <property type="match status" value="1"/>
</dbReference>
<dbReference type="Pfam" id="PF07729">
    <property type="entry name" value="FCD"/>
    <property type="match status" value="1"/>
</dbReference>
<dbReference type="Pfam" id="PF00392">
    <property type="entry name" value="GntR"/>
    <property type="match status" value="1"/>
</dbReference>
<dbReference type="PROSITE" id="PS50949">
    <property type="entry name" value="HTH_GNTR"/>
    <property type="match status" value="1"/>
</dbReference>
<dbReference type="InterPro" id="IPR036388">
    <property type="entry name" value="WH-like_DNA-bd_sf"/>
</dbReference>
<dbReference type="RefSeq" id="WP_284332591.1">
    <property type="nucleotide sequence ID" value="NZ_BSOA01000029.1"/>
</dbReference>
<dbReference type="Gene3D" id="1.10.10.10">
    <property type="entry name" value="Winged helix-like DNA-binding domain superfamily/Winged helix DNA-binding domain"/>
    <property type="match status" value="1"/>
</dbReference>
<dbReference type="EMBL" id="BSOA01000029">
    <property type="protein sequence ID" value="GLQ89154.1"/>
    <property type="molecule type" value="Genomic_DNA"/>
</dbReference>
<comment type="caution">
    <text evidence="5">The sequence shown here is derived from an EMBL/GenBank/DDBJ whole genome shotgun (WGS) entry which is preliminary data.</text>
</comment>
<dbReference type="SMART" id="SM00345">
    <property type="entry name" value="HTH_GNTR"/>
    <property type="match status" value="1"/>
</dbReference>
<keyword evidence="3" id="KW-0804">Transcription</keyword>
<feature type="domain" description="HTH gntR-type" evidence="4">
    <location>
        <begin position="1"/>
        <end position="67"/>
    </location>
</feature>
<keyword evidence="6" id="KW-1185">Reference proteome</keyword>
<dbReference type="InterPro" id="IPR000524">
    <property type="entry name" value="Tscrpt_reg_HTH_GntR"/>
</dbReference>
<evidence type="ECO:0000313" key="6">
    <source>
        <dbReference type="Proteomes" id="UP001156627"/>
    </source>
</evidence>
<dbReference type="InterPro" id="IPR036390">
    <property type="entry name" value="WH_DNA-bd_sf"/>
</dbReference>
<evidence type="ECO:0000313" key="5">
    <source>
        <dbReference type="EMBL" id="GLQ89154.1"/>
    </source>
</evidence>
<dbReference type="InterPro" id="IPR011711">
    <property type="entry name" value="GntR_C"/>
</dbReference>
<reference evidence="6" key="1">
    <citation type="journal article" date="2019" name="Int. J. Syst. Evol. Microbiol.">
        <title>The Global Catalogue of Microorganisms (GCM) 10K type strain sequencing project: providing services to taxonomists for standard genome sequencing and annotation.</title>
        <authorList>
            <consortium name="The Broad Institute Genomics Platform"/>
            <consortium name="The Broad Institute Genome Sequencing Center for Infectious Disease"/>
            <person name="Wu L."/>
            <person name="Ma J."/>
        </authorList>
    </citation>
    <scope>NUCLEOTIDE SEQUENCE [LARGE SCALE GENOMIC DNA]</scope>
    <source>
        <strain evidence="6">NBRC 111981</strain>
    </source>
</reference>
<dbReference type="PANTHER" id="PTHR43537:SF24">
    <property type="entry name" value="GLUCONATE OPERON TRANSCRIPTIONAL REPRESSOR"/>
    <property type="match status" value="1"/>
</dbReference>
<dbReference type="PANTHER" id="PTHR43537">
    <property type="entry name" value="TRANSCRIPTIONAL REGULATOR, GNTR FAMILY"/>
    <property type="match status" value="1"/>
</dbReference>
<organism evidence="5 6">
    <name type="scientific">Dyella flagellata</name>
    <dbReference type="NCBI Taxonomy" id="1867833"/>
    <lineage>
        <taxon>Bacteria</taxon>
        <taxon>Pseudomonadati</taxon>
        <taxon>Pseudomonadota</taxon>
        <taxon>Gammaproteobacteria</taxon>
        <taxon>Lysobacterales</taxon>
        <taxon>Rhodanobacteraceae</taxon>
        <taxon>Dyella</taxon>
    </lineage>
</organism>
<keyword evidence="2" id="KW-0238">DNA-binding</keyword>
<dbReference type="InterPro" id="IPR008920">
    <property type="entry name" value="TF_FadR/GntR_C"/>
</dbReference>
<dbReference type="Proteomes" id="UP001156627">
    <property type="component" value="Unassembled WGS sequence"/>
</dbReference>
<name>A0ABQ5XD49_9GAMM</name>
<evidence type="ECO:0000256" key="1">
    <source>
        <dbReference type="ARBA" id="ARBA00023015"/>
    </source>
</evidence>
<keyword evidence="1" id="KW-0805">Transcription regulation</keyword>
<accession>A0ABQ5XD49</accession>
<dbReference type="SMART" id="SM00895">
    <property type="entry name" value="FCD"/>
    <property type="match status" value="1"/>
</dbReference>
<dbReference type="PRINTS" id="PR00035">
    <property type="entry name" value="HTHGNTR"/>
</dbReference>
<sequence length="209" mass="23228">MTPETIASQLRSELMAGVLRPGTDLSQVELAQRFGVSRIPIRDALRILAGEGLVEIEAHRGAKTISLTPEEVREIYDLRILLECDCLQRAAAVLTPADLKEIDRVRLKSNLDAGGPDWADGDWAFHRTIYALAGRQRQLVMIEALRRTCVLFVSAYATMPTKKPRWLSEHDAIVKHLRRGETEQAVLALKEHLEGAASHLIAHIMALPG</sequence>
<evidence type="ECO:0000259" key="4">
    <source>
        <dbReference type="PROSITE" id="PS50949"/>
    </source>
</evidence>
<protein>
    <submittedName>
        <fullName evidence="5">GntR family transcriptional regulator</fullName>
    </submittedName>
</protein>
<dbReference type="Gene3D" id="1.20.120.530">
    <property type="entry name" value="GntR ligand-binding domain-like"/>
    <property type="match status" value="1"/>
</dbReference>